<keyword evidence="6" id="KW-1185">Reference proteome</keyword>
<comment type="caution">
    <text evidence="5">The sequence shown here is derived from an EMBL/GenBank/DDBJ whole genome shotgun (WGS) entry which is preliminary data.</text>
</comment>
<dbReference type="PANTHER" id="PTHR12774:SF2">
    <property type="entry name" value="PEROXISOMAL BIOGENESIS FACTOR 19"/>
    <property type="match status" value="1"/>
</dbReference>
<organism evidence="5 6">
    <name type="scientific">Armadillidium nasatum</name>
    <dbReference type="NCBI Taxonomy" id="96803"/>
    <lineage>
        <taxon>Eukaryota</taxon>
        <taxon>Metazoa</taxon>
        <taxon>Ecdysozoa</taxon>
        <taxon>Arthropoda</taxon>
        <taxon>Crustacea</taxon>
        <taxon>Multicrustacea</taxon>
        <taxon>Malacostraca</taxon>
        <taxon>Eumalacostraca</taxon>
        <taxon>Peracarida</taxon>
        <taxon>Isopoda</taxon>
        <taxon>Oniscidea</taxon>
        <taxon>Crinocheta</taxon>
        <taxon>Armadillidiidae</taxon>
        <taxon>Armadillidium</taxon>
    </lineage>
</organism>
<reference evidence="5 6" key="1">
    <citation type="journal article" date="2019" name="PLoS Biol.">
        <title>Sex chromosomes control vertical transmission of feminizing Wolbachia symbionts in an isopod.</title>
        <authorList>
            <person name="Becking T."/>
            <person name="Chebbi M.A."/>
            <person name="Giraud I."/>
            <person name="Moumen B."/>
            <person name="Laverre T."/>
            <person name="Caubet Y."/>
            <person name="Peccoud J."/>
            <person name="Gilbert C."/>
            <person name="Cordaux R."/>
        </authorList>
    </citation>
    <scope>NUCLEOTIDE SEQUENCE [LARGE SCALE GENOMIC DNA]</scope>
    <source>
        <strain evidence="5">ANa2</strain>
        <tissue evidence="5">Whole body excluding digestive tract and cuticle</tissue>
    </source>
</reference>
<proteinExistence type="inferred from homology"/>
<comment type="similarity">
    <text evidence="1">Belongs to the peroxin-19 family.</text>
</comment>
<feature type="region of interest" description="Disordered" evidence="4">
    <location>
        <begin position="1"/>
        <end position="49"/>
    </location>
</feature>
<feature type="coiled-coil region" evidence="3">
    <location>
        <begin position="209"/>
        <end position="243"/>
    </location>
</feature>
<protein>
    <recommendedName>
        <fullName evidence="2">Peroxin-19</fullName>
    </recommendedName>
</protein>
<dbReference type="PANTHER" id="PTHR12774">
    <property type="entry name" value="PEROXISOMAL BIOGENESIS FACTOR 19"/>
    <property type="match status" value="1"/>
</dbReference>
<keyword evidence="3" id="KW-0175">Coiled coil</keyword>
<feature type="region of interest" description="Disordered" evidence="4">
    <location>
        <begin position="294"/>
        <end position="329"/>
    </location>
</feature>
<dbReference type="AlphaFoldDB" id="A0A5N5SKV8"/>
<evidence type="ECO:0000256" key="4">
    <source>
        <dbReference type="SAM" id="MobiDB-lite"/>
    </source>
</evidence>
<feature type="compositionally biased region" description="Polar residues" evidence="4">
    <location>
        <begin position="300"/>
        <end position="329"/>
    </location>
</feature>
<evidence type="ECO:0000256" key="2">
    <source>
        <dbReference type="ARBA" id="ARBA00029688"/>
    </source>
</evidence>
<gene>
    <name evidence="5" type="primary">PEX19</name>
    <name evidence="5" type="ORF">Anas_01677</name>
</gene>
<name>A0A5N5SKV8_9CRUS</name>
<dbReference type="GO" id="GO:0045046">
    <property type="term" value="P:protein import into peroxisome membrane"/>
    <property type="evidence" value="ECO:0007669"/>
    <property type="project" value="TreeGrafter"/>
</dbReference>
<feature type="compositionally biased region" description="Basic and acidic residues" evidence="4">
    <location>
        <begin position="34"/>
        <end position="43"/>
    </location>
</feature>
<dbReference type="InterPro" id="IPR006708">
    <property type="entry name" value="Pex19"/>
</dbReference>
<dbReference type="EMBL" id="SEYY01024004">
    <property type="protein sequence ID" value="KAB7494472.1"/>
    <property type="molecule type" value="Genomic_DNA"/>
</dbReference>
<dbReference type="Gene3D" id="1.20.120.900">
    <property type="entry name" value="Pex19, mPTS binding domain"/>
    <property type="match status" value="1"/>
</dbReference>
<dbReference type="Pfam" id="PF04614">
    <property type="entry name" value="Pex19"/>
    <property type="match status" value="1"/>
</dbReference>
<sequence>MENQEPSDLNNQKSSLDSLLDDALEDFNKPVPPKKFEGSKDPQQENSNVWSEEFISAMTQNFESTMKTVLSHQTASNDSSTEENSIDLGAMSAEFAKFAEVAAKAAATSATEKDFTSCLADTMQQIAKNKEEAQAVPTAEDLGKIFESFGFSDSQNEGGNDLSGLFPLMQTMLENILSKDVLYPPLKEIVAKYPEWLADNRLSLSEEDYERYNKQYDIMKQVVEKFENESKDDTEEVKAQTSEQILILMQKLQELGQPPKELVGDFEPLIAMDERGNPQLPDLSSLFSGLGFPSFGPARNTGSDQPSTSSDASQQKLSSADENDQCSMM</sequence>
<dbReference type="Proteomes" id="UP000326759">
    <property type="component" value="Unassembled WGS sequence"/>
</dbReference>
<evidence type="ECO:0000313" key="5">
    <source>
        <dbReference type="EMBL" id="KAB7494472.1"/>
    </source>
</evidence>
<dbReference type="InterPro" id="IPR038322">
    <property type="entry name" value="Pex19_C_sf"/>
</dbReference>
<evidence type="ECO:0000256" key="1">
    <source>
        <dbReference type="ARBA" id="ARBA00006326"/>
    </source>
</evidence>
<feature type="compositionally biased region" description="Low complexity" evidence="4">
    <location>
        <begin position="7"/>
        <end position="18"/>
    </location>
</feature>
<evidence type="ECO:0000313" key="6">
    <source>
        <dbReference type="Proteomes" id="UP000326759"/>
    </source>
</evidence>
<dbReference type="GO" id="GO:0033328">
    <property type="term" value="F:peroxisome membrane targeting sequence binding"/>
    <property type="evidence" value="ECO:0007669"/>
    <property type="project" value="TreeGrafter"/>
</dbReference>
<dbReference type="OrthoDB" id="21292at2759"/>
<accession>A0A5N5SKV8</accession>
<evidence type="ECO:0000256" key="3">
    <source>
        <dbReference type="SAM" id="Coils"/>
    </source>
</evidence>
<dbReference type="GO" id="GO:0005778">
    <property type="term" value="C:peroxisomal membrane"/>
    <property type="evidence" value="ECO:0007669"/>
    <property type="project" value="TreeGrafter"/>
</dbReference>